<dbReference type="InterPro" id="IPR003593">
    <property type="entry name" value="AAA+_ATPase"/>
</dbReference>
<dbReference type="Proteomes" id="UP000053352">
    <property type="component" value="Unassembled WGS sequence"/>
</dbReference>
<reference evidence="2 3" key="1">
    <citation type="submission" date="2015-11" db="EMBL/GenBank/DDBJ databases">
        <title>Genome sequence of Pyrodictium occultum PL-19, a marine hyperthermophilic archaeon isolated from Volcano, Italy.</title>
        <authorList>
            <person name="Utturkar S."/>
            <person name="Huber H."/>
            <person name="Leptihn S."/>
            <person name="Brown S."/>
            <person name="Stetter K.O."/>
            <person name="Podar M."/>
        </authorList>
    </citation>
    <scope>NUCLEOTIDE SEQUENCE [LARGE SCALE GENOMIC DNA]</scope>
    <source>
        <strain evidence="2 3">PL-19</strain>
    </source>
</reference>
<accession>A0A0V8RRL0</accession>
<sequence>MQPSAAAKLAEAIEELRRYILGYEDLLRLLAVALVSGGHVLIEGPPGVGKTTTAKLFAQVIGGVFRRVQMTPDLLPSDILGTYFYDLRRGEWVLRKGPIFANVLFIDELSRAPPRTQSALLEAMQEGQVTIEGETLRLPEPFMVVASQMPVGSEGTYPLTPVLRDRFAYSYASSYPDPKMEVELLSRIDEIDEARVGKVLEPRDVAELRRAARGVHVAPSVRKYIVDVVNAVRRREEVLLGPSPRASIWLYKGSRALALLEGMDYVIPDHVKQLAPYTLRHRIVLRPEREAEGADASAIVSRVLEEVEVPKI</sequence>
<dbReference type="Pfam" id="PF07726">
    <property type="entry name" value="AAA_3"/>
    <property type="match status" value="1"/>
</dbReference>
<evidence type="ECO:0000313" key="2">
    <source>
        <dbReference type="EMBL" id="KSW10758.1"/>
    </source>
</evidence>
<dbReference type="Pfam" id="PF17863">
    <property type="entry name" value="AAA_lid_2"/>
    <property type="match status" value="1"/>
</dbReference>
<dbReference type="Gene3D" id="1.10.8.80">
    <property type="entry name" value="Magnesium chelatase subunit I, C-Terminal domain"/>
    <property type="match status" value="1"/>
</dbReference>
<dbReference type="InterPro" id="IPR050764">
    <property type="entry name" value="CbbQ/NirQ/NorQ/GpvN"/>
</dbReference>
<evidence type="ECO:0000313" key="3">
    <source>
        <dbReference type="Proteomes" id="UP000053352"/>
    </source>
</evidence>
<feature type="domain" description="AAA+ ATPase" evidence="1">
    <location>
        <begin position="36"/>
        <end position="177"/>
    </location>
</feature>
<dbReference type="OrthoDB" id="24581at2157"/>
<gene>
    <name evidence="2" type="ORF">CF15_08230</name>
</gene>
<proteinExistence type="predicted"/>
<dbReference type="PANTHER" id="PTHR42759:SF1">
    <property type="entry name" value="MAGNESIUM-CHELATASE SUBUNIT CHLD"/>
    <property type="match status" value="1"/>
</dbReference>
<protein>
    <submittedName>
        <fullName evidence="2">Magnesium chelatase</fullName>
    </submittedName>
</protein>
<dbReference type="STRING" id="2309.CF15_08230"/>
<dbReference type="AlphaFoldDB" id="A0A0V8RRL0"/>
<dbReference type="GO" id="GO:0016887">
    <property type="term" value="F:ATP hydrolysis activity"/>
    <property type="evidence" value="ECO:0007669"/>
    <property type="project" value="InterPro"/>
</dbReference>
<dbReference type="PIRSF" id="PIRSF002849">
    <property type="entry name" value="AAA_ATPase_chaperone_MoxR_prd"/>
    <property type="match status" value="1"/>
</dbReference>
<dbReference type="Gene3D" id="3.40.50.300">
    <property type="entry name" value="P-loop containing nucleotide triphosphate hydrolases"/>
    <property type="match status" value="1"/>
</dbReference>
<dbReference type="InterPro" id="IPR011703">
    <property type="entry name" value="ATPase_AAA-3"/>
</dbReference>
<dbReference type="GO" id="GO:0005524">
    <property type="term" value="F:ATP binding"/>
    <property type="evidence" value="ECO:0007669"/>
    <property type="project" value="InterPro"/>
</dbReference>
<name>A0A0V8RRL0_PYROC</name>
<evidence type="ECO:0000259" key="1">
    <source>
        <dbReference type="SMART" id="SM00382"/>
    </source>
</evidence>
<dbReference type="EMBL" id="LNTB01000002">
    <property type="protein sequence ID" value="KSW10758.1"/>
    <property type="molecule type" value="Genomic_DNA"/>
</dbReference>
<dbReference type="InterPro" id="IPR027417">
    <property type="entry name" value="P-loop_NTPase"/>
</dbReference>
<dbReference type="InterPro" id="IPR041628">
    <property type="entry name" value="ChlI/MoxR_AAA_lid"/>
</dbReference>
<dbReference type="SUPFAM" id="SSF52540">
    <property type="entry name" value="P-loop containing nucleoside triphosphate hydrolases"/>
    <property type="match status" value="1"/>
</dbReference>
<dbReference type="CDD" id="cd00009">
    <property type="entry name" value="AAA"/>
    <property type="match status" value="1"/>
</dbReference>
<dbReference type="SMART" id="SM00382">
    <property type="entry name" value="AAA"/>
    <property type="match status" value="1"/>
</dbReference>
<organism evidence="2 3">
    <name type="scientific">Pyrodictium occultum</name>
    <dbReference type="NCBI Taxonomy" id="2309"/>
    <lineage>
        <taxon>Archaea</taxon>
        <taxon>Thermoproteota</taxon>
        <taxon>Thermoprotei</taxon>
        <taxon>Desulfurococcales</taxon>
        <taxon>Pyrodictiaceae</taxon>
        <taxon>Pyrodictium</taxon>
    </lineage>
</organism>
<keyword evidence="3" id="KW-1185">Reference proteome</keyword>
<dbReference type="RefSeq" id="WP_058371524.1">
    <property type="nucleotide sequence ID" value="NZ_LNTB01000002.1"/>
</dbReference>
<comment type="caution">
    <text evidence="2">The sequence shown here is derived from an EMBL/GenBank/DDBJ whole genome shotgun (WGS) entry which is preliminary data.</text>
</comment>
<dbReference type="PANTHER" id="PTHR42759">
    <property type="entry name" value="MOXR FAMILY PROTEIN"/>
    <property type="match status" value="1"/>
</dbReference>